<dbReference type="Proteomes" id="UP000276133">
    <property type="component" value="Unassembled WGS sequence"/>
</dbReference>
<organism evidence="1 2">
    <name type="scientific">Brachionus plicatilis</name>
    <name type="common">Marine rotifer</name>
    <name type="synonym">Brachionus muelleri</name>
    <dbReference type="NCBI Taxonomy" id="10195"/>
    <lineage>
        <taxon>Eukaryota</taxon>
        <taxon>Metazoa</taxon>
        <taxon>Spiralia</taxon>
        <taxon>Gnathifera</taxon>
        <taxon>Rotifera</taxon>
        <taxon>Eurotatoria</taxon>
        <taxon>Monogononta</taxon>
        <taxon>Pseudotrocha</taxon>
        <taxon>Ploima</taxon>
        <taxon>Brachionidae</taxon>
        <taxon>Brachionus</taxon>
    </lineage>
</organism>
<comment type="caution">
    <text evidence="1">The sequence shown here is derived from an EMBL/GenBank/DDBJ whole genome shotgun (WGS) entry which is preliminary data.</text>
</comment>
<dbReference type="EMBL" id="REGN01004531">
    <property type="protein sequence ID" value="RNA17100.1"/>
    <property type="molecule type" value="Genomic_DNA"/>
</dbReference>
<dbReference type="AlphaFoldDB" id="A0A3M7R0G6"/>
<protein>
    <submittedName>
        <fullName evidence="1">Uncharacterized protein</fullName>
    </submittedName>
</protein>
<sequence>MSSSLNSSILKFSHTLLFESFKSVWLQIDELKTAKGADIEKILLKVEKYPQTFQIDPKADSIFELSIEKDNQHKKILYAKIKMVYLALVNVLYGGIKKKKNNNLFKFFIDIKLKKY</sequence>
<accession>A0A3M7R0G6</accession>
<evidence type="ECO:0000313" key="2">
    <source>
        <dbReference type="Proteomes" id="UP000276133"/>
    </source>
</evidence>
<name>A0A3M7R0G6_BRAPC</name>
<proteinExistence type="predicted"/>
<reference evidence="1 2" key="1">
    <citation type="journal article" date="2018" name="Sci. Rep.">
        <title>Genomic signatures of local adaptation to the degree of environmental predictability in rotifers.</title>
        <authorList>
            <person name="Franch-Gras L."/>
            <person name="Hahn C."/>
            <person name="Garcia-Roger E.M."/>
            <person name="Carmona M.J."/>
            <person name="Serra M."/>
            <person name="Gomez A."/>
        </authorList>
    </citation>
    <scope>NUCLEOTIDE SEQUENCE [LARGE SCALE GENOMIC DNA]</scope>
    <source>
        <strain evidence="1">HYR1</strain>
    </source>
</reference>
<gene>
    <name evidence="1" type="ORF">BpHYR1_051941</name>
</gene>
<keyword evidence="2" id="KW-1185">Reference proteome</keyword>
<evidence type="ECO:0000313" key="1">
    <source>
        <dbReference type="EMBL" id="RNA17100.1"/>
    </source>
</evidence>